<dbReference type="Proteomes" id="UP001159363">
    <property type="component" value="Chromosome X"/>
</dbReference>
<organism evidence="1 2">
    <name type="scientific">Dryococelus australis</name>
    <dbReference type="NCBI Taxonomy" id="614101"/>
    <lineage>
        <taxon>Eukaryota</taxon>
        <taxon>Metazoa</taxon>
        <taxon>Ecdysozoa</taxon>
        <taxon>Arthropoda</taxon>
        <taxon>Hexapoda</taxon>
        <taxon>Insecta</taxon>
        <taxon>Pterygota</taxon>
        <taxon>Neoptera</taxon>
        <taxon>Polyneoptera</taxon>
        <taxon>Phasmatodea</taxon>
        <taxon>Verophasmatodea</taxon>
        <taxon>Anareolatae</taxon>
        <taxon>Phasmatidae</taxon>
        <taxon>Eurycanthinae</taxon>
        <taxon>Dryococelus</taxon>
    </lineage>
</organism>
<reference evidence="1 2" key="1">
    <citation type="submission" date="2023-02" db="EMBL/GenBank/DDBJ databases">
        <title>LHISI_Scaffold_Assembly.</title>
        <authorList>
            <person name="Stuart O.P."/>
            <person name="Cleave R."/>
            <person name="Magrath M.J.L."/>
            <person name="Mikheyev A.S."/>
        </authorList>
    </citation>
    <scope>NUCLEOTIDE SEQUENCE [LARGE SCALE GENOMIC DNA]</scope>
    <source>
        <strain evidence="1">Daus_M_001</strain>
        <tissue evidence="1">Leg muscle</tissue>
    </source>
</reference>
<evidence type="ECO:0000313" key="1">
    <source>
        <dbReference type="EMBL" id="KAJ8886840.1"/>
    </source>
</evidence>
<dbReference type="EMBL" id="JARBHB010000004">
    <property type="protein sequence ID" value="KAJ8886840.1"/>
    <property type="molecule type" value="Genomic_DNA"/>
</dbReference>
<protein>
    <submittedName>
        <fullName evidence="1">Uncharacterized protein</fullName>
    </submittedName>
</protein>
<comment type="caution">
    <text evidence="1">The sequence shown here is derived from an EMBL/GenBank/DDBJ whole genome shotgun (WGS) entry which is preliminary data.</text>
</comment>
<accession>A0ABQ9HRT1</accession>
<sequence>MVVLNEAIKIINYIKTRPLKNRFFKICEVIISPSCCTLKLRGKEPTYLMELYAEVATFLMEHNTLLATILNDEDWCANWHIWTTFLTN</sequence>
<gene>
    <name evidence="1" type="ORF">PR048_013052</name>
</gene>
<keyword evidence="2" id="KW-1185">Reference proteome</keyword>
<name>A0ABQ9HRT1_9NEOP</name>
<evidence type="ECO:0000313" key="2">
    <source>
        <dbReference type="Proteomes" id="UP001159363"/>
    </source>
</evidence>
<proteinExistence type="predicted"/>